<accession>A0A5C3QH13</accession>
<dbReference type="Pfam" id="PF20152">
    <property type="entry name" value="DUF6534"/>
    <property type="match status" value="1"/>
</dbReference>
<dbReference type="EMBL" id="ML178825">
    <property type="protein sequence ID" value="TFL01296.1"/>
    <property type="molecule type" value="Genomic_DNA"/>
</dbReference>
<reference evidence="3 4" key="1">
    <citation type="journal article" date="2019" name="Nat. Ecol. Evol.">
        <title>Megaphylogeny resolves global patterns of mushroom evolution.</title>
        <authorList>
            <person name="Varga T."/>
            <person name="Krizsan K."/>
            <person name="Foldi C."/>
            <person name="Dima B."/>
            <person name="Sanchez-Garcia M."/>
            <person name="Sanchez-Ramirez S."/>
            <person name="Szollosi G.J."/>
            <person name="Szarkandi J.G."/>
            <person name="Papp V."/>
            <person name="Albert L."/>
            <person name="Andreopoulos W."/>
            <person name="Angelini C."/>
            <person name="Antonin V."/>
            <person name="Barry K.W."/>
            <person name="Bougher N.L."/>
            <person name="Buchanan P."/>
            <person name="Buyck B."/>
            <person name="Bense V."/>
            <person name="Catcheside P."/>
            <person name="Chovatia M."/>
            <person name="Cooper J."/>
            <person name="Damon W."/>
            <person name="Desjardin D."/>
            <person name="Finy P."/>
            <person name="Geml J."/>
            <person name="Haridas S."/>
            <person name="Hughes K."/>
            <person name="Justo A."/>
            <person name="Karasinski D."/>
            <person name="Kautmanova I."/>
            <person name="Kiss B."/>
            <person name="Kocsube S."/>
            <person name="Kotiranta H."/>
            <person name="LaButti K.M."/>
            <person name="Lechner B.E."/>
            <person name="Liimatainen K."/>
            <person name="Lipzen A."/>
            <person name="Lukacs Z."/>
            <person name="Mihaltcheva S."/>
            <person name="Morgado L.N."/>
            <person name="Niskanen T."/>
            <person name="Noordeloos M.E."/>
            <person name="Ohm R.A."/>
            <person name="Ortiz-Santana B."/>
            <person name="Ovrebo C."/>
            <person name="Racz N."/>
            <person name="Riley R."/>
            <person name="Savchenko A."/>
            <person name="Shiryaev A."/>
            <person name="Soop K."/>
            <person name="Spirin V."/>
            <person name="Szebenyi C."/>
            <person name="Tomsovsky M."/>
            <person name="Tulloss R.E."/>
            <person name="Uehling J."/>
            <person name="Grigoriev I.V."/>
            <person name="Vagvolgyi C."/>
            <person name="Papp T."/>
            <person name="Martin F.M."/>
            <person name="Miettinen O."/>
            <person name="Hibbett D.S."/>
            <person name="Nagy L.G."/>
        </authorList>
    </citation>
    <scope>NUCLEOTIDE SEQUENCE [LARGE SCALE GENOMIC DNA]</scope>
    <source>
        <strain evidence="3 4">CBS 309.79</strain>
    </source>
</reference>
<dbReference type="OrthoDB" id="2848058at2759"/>
<gene>
    <name evidence="3" type="ORF">BDV98DRAFT_582892</name>
</gene>
<dbReference type="Proteomes" id="UP000305067">
    <property type="component" value="Unassembled WGS sequence"/>
</dbReference>
<proteinExistence type="predicted"/>
<evidence type="ECO:0000313" key="4">
    <source>
        <dbReference type="Proteomes" id="UP000305067"/>
    </source>
</evidence>
<feature type="domain" description="DUF6534" evidence="2">
    <location>
        <begin position="182"/>
        <end position="279"/>
    </location>
</feature>
<evidence type="ECO:0000313" key="3">
    <source>
        <dbReference type="EMBL" id="TFL01296.1"/>
    </source>
</evidence>
<name>A0A5C3QH13_9AGAR</name>
<sequence length="360" mass="40715">MADRTHIPGTGDRARLPMHRVLHGLVYIVPGWGKLPNLLLDAPAAKGITIMTALVAFLVHIYYSWRIYVLRRKYAPAVVVMLLSTAQLAVAAYITAYTGVFPFAVAKVKMSHMRKTKRNNRHQRLRDDYFAFPFGVAKIKKSPLRKPWRKSESLLCEEFFKKFVMSISVNPRFRHTRTRLMMMIVLLVKARRQSKFPTTVGKIHTLMRYIVETGLITSFTAIITLSLFLGKKNTNYQYILQVTRLLFASTSLISSTICRFFSLSKVYDNALLATLNSRTVLANPTTKSGRSSDTGVGSSQSQHHSNYLWRDVELQSVGGNSVTGIQVTQTTVVDVFDHNDSVQALELKVDWCISDLKFCG</sequence>
<evidence type="ECO:0000259" key="2">
    <source>
        <dbReference type="Pfam" id="PF20152"/>
    </source>
</evidence>
<keyword evidence="1" id="KW-0812">Transmembrane</keyword>
<dbReference type="AlphaFoldDB" id="A0A5C3QH13"/>
<organism evidence="3 4">
    <name type="scientific">Pterulicium gracile</name>
    <dbReference type="NCBI Taxonomy" id="1884261"/>
    <lineage>
        <taxon>Eukaryota</taxon>
        <taxon>Fungi</taxon>
        <taxon>Dikarya</taxon>
        <taxon>Basidiomycota</taxon>
        <taxon>Agaricomycotina</taxon>
        <taxon>Agaricomycetes</taxon>
        <taxon>Agaricomycetidae</taxon>
        <taxon>Agaricales</taxon>
        <taxon>Pleurotineae</taxon>
        <taxon>Pterulaceae</taxon>
        <taxon>Pterulicium</taxon>
    </lineage>
</organism>
<protein>
    <recommendedName>
        <fullName evidence="2">DUF6534 domain-containing protein</fullName>
    </recommendedName>
</protein>
<dbReference type="InterPro" id="IPR045339">
    <property type="entry name" value="DUF6534"/>
</dbReference>
<feature type="transmembrane region" description="Helical" evidence="1">
    <location>
        <begin position="44"/>
        <end position="65"/>
    </location>
</feature>
<keyword evidence="1" id="KW-0472">Membrane</keyword>
<keyword evidence="1" id="KW-1133">Transmembrane helix</keyword>
<feature type="transmembrane region" description="Helical" evidence="1">
    <location>
        <begin position="77"/>
        <end position="105"/>
    </location>
</feature>
<evidence type="ECO:0000256" key="1">
    <source>
        <dbReference type="SAM" id="Phobius"/>
    </source>
</evidence>
<keyword evidence="4" id="KW-1185">Reference proteome</keyword>
<feature type="transmembrane region" description="Helical" evidence="1">
    <location>
        <begin position="209"/>
        <end position="230"/>
    </location>
</feature>